<dbReference type="KEGG" id="msto:MSTO_15050"/>
<evidence type="ECO:0000313" key="3">
    <source>
        <dbReference type="Proteomes" id="UP000467130"/>
    </source>
</evidence>
<dbReference type="AlphaFoldDB" id="A0A7I7Q4M4"/>
<feature type="region of interest" description="Disordered" evidence="1">
    <location>
        <begin position="45"/>
        <end position="112"/>
    </location>
</feature>
<evidence type="ECO:0000256" key="1">
    <source>
        <dbReference type="SAM" id="MobiDB-lite"/>
    </source>
</evidence>
<sequence>MIAARELAADCGVDVGDVLTALAAMHELTLGPDSGVREHAANLIRERFREPKPRRTGNTPTPGLGPDEQLQRLRDKLASNTGHPSTPTVNFSVTPSRRPRKKDRGWRPGDTPLPKVVKALADQIVEWNYAPKRPAGVIFAEELATARQRQTEWAKQCFEQGVLLSDEIIVGWVRAFPDMVLPPREVVRLAAAGLTPNGAKLRLWYGRCRDDRPMLLDQIRMGDISVEQAVADVMEYERGQGG</sequence>
<dbReference type="EMBL" id="AP022587">
    <property type="protein sequence ID" value="BBY21300.1"/>
    <property type="molecule type" value="Genomic_DNA"/>
</dbReference>
<feature type="compositionally biased region" description="Polar residues" evidence="1">
    <location>
        <begin position="78"/>
        <end position="95"/>
    </location>
</feature>
<proteinExistence type="predicted"/>
<reference evidence="2 3" key="1">
    <citation type="journal article" date="2019" name="Emerg. Microbes Infect.">
        <title>Comprehensive subspecies identification of 175 nontuberculous mycobacteria species based on 7547 genomic profiles.</title>
        <authorList>
            <person name="Matsumoto Y."/>
            <person name="Kinjo T."/>
            <person name="Motooka D."/>
            <person name="Nabeya D."/>
            <person name="Jung N."/>
            <person name="Uechi K."/>
            <person name="Horii T."/>
            <person name="Iida T."/>
            <person name="Fujita J."/>
            <person name="Nakamura S."/>
        </authorList>
    </citation>
    <scope>NUCLEOTIDE SEQUENCE [LARGE SCALE GENOMIC DNA]</scope>
    <source>
        <strain evidence="2 3">JCM 17783</strain>
    </source>
</reference>
<dbReference type="Proteomes" id="UP000467130">
    <property type="component" value="Chromosome"/>
</dbReference>
<protein>
    <submittedName>
        <fullName evidence="2">Uncharacterized protein</fullName>
    </submittedName>
</protein>
<gene>
    <name evidence="2" type="ORF">MSTO_15050</name>
</gene>
<name>A0A7I7Q4M4_9MYCO</name>
<accession>A0A7I7Q4M4</accession>
<dbReference type="RefSeq" id="WP_163789303.1">
    <property type="nucleotide sequence ID" value="NZ_AP022587.1"/>
</dbReference>
<organism evidence="2 3">
    <name type="scientific">Mycobacterium stomatepiae</name>
    <dbReference type="NCBI Taxonomy" id="470076"/>
    <lineage>
        <taxon>Bacteria</taxon>
        <taxon>Bacillati</taxon>
        <taxon>Actinomycetota</taxon>
        <taxon>Actinomycetes</taxon>
        <taxon>Mycobacteriales</taxon>
        <taxon>Mycobacteriaceae</taxon>
        <taxon>Mycobacterium</taxon>
        <taxon>Mycobacterium simiae complex</taxon>
    </lineage>
</organism>
<evidence type="ECO:0000313" key="2">
    <source>
        <dbReference type="EMBL" id="BBY21300.1"/>
    </source>
</evidence>
<keyword evidence="3" id="KW-1185">Reference proteome</keyword>